<accession>A0AAV3QGE0</accession>
<organism evidence="4 5">
    <name type="scientific">Lithospermum erythrorhizon</name>
    <name type="common">Purple gromwell</name>
    <name type="synonym">Lithospermum officinale var. erythrorhizon</name>
    <dbReference type="NCBI Taxonomy" id="34254"/>
    <lineage>
        <taxon>Eukaryota</taxon>
        <taxon>Viridiplantae</taxon>
        <taxon>Streptophyta</taxon>
        <taxon>Embryophyta</taxon>
        <taxon>Tracheophyta</taxon>
        <taxon>Spermatophyta</taxon>
        <taxon>Magnoliopsida</taxon>
        <taxon>eudicotyledons</taxon>
        <taxon>Gunneridae</taxon>
        <taxon>Pentapetalae</taxon>
        <taxon>asterids</taxon>
        <taxon>lamiids</taxon>
        <taxon>Boraginales</taxon>
        <taxon>Boraginaceae</taxon>
        <taxon>Boraginoideae</taxon>
        <taxon>Lithospermeae</taxon>
        <taxon>Lithospermum</taxon>
    </lineage>
</organism>
<feature type="compositionally biased region" description="Pro residues" evidence="2">
    <location>
        <begin position="246"/>
        <end position="257"/>
    </location>
</feature>
<evidence type="ECO:0000313" key="4">
    <source>
        <dbReference type="EMBL" id="GAA0162789.1"/>
    </source>
</evidence>
<feature type="compositionally biased region" description="Low complexity" evidence="2">
    <location>
        <begin position="234"/>
        <end position="245"/>
    </location>
</feature>
<gene>
    <name evidence="4" type="ORF">LIER_39475</name>
</gene>
<sequence length="404" mass="45179">MVDRSRNLTVQEQVDRKLLFTVSEVEEVKYISKIVPSFPTLFIYSIVEAAGTTLFFNQASEINKDFPVIRFYILKNVSSYCASILWSNHREKLLRLKILTGMLCSVLCSMIAWRVEIYTKQSHVTISIWWLTPQFIFLGLMEGLLKDGIEGLFKYRVSESMGVSGTNLVQFMIGIGRFLSFLFVLKLGRRHNEINRFGRYYYGFLVVTNVVNASISGPILYTFLKELPMVVSPTPTSPSTLTSPTLKPPPSPSPPSTPTSSKFKPPPLPLPSPSPPSTPSSETLEGRCTPEEETKCHCPSSEECGESCNHKNYPDYNGPSEGCKATDDCCPFSDGNTNPQLILDCPPWIPDWNCISSIEESSTNCPPCICGCDYNNGPPTICNPWIVIDDCTTDMGDNIYYRSQ</sequence>
<keyword evidence="3" id="KW-0472">Membrane</keyword>
<feature type="compositionally biased region" description="Pro residues" evidence="2">
    <location>
        <begin position="264"/>
        <end position="278"/>
    </location>
</feature>
<comment type="caution">
    <text evidence="4">The sequence shown here is derived from an EMBL/GenBank/DDBJ whole genome shotgun (WGS) entry which is preliminary data.</text>
</comment>
<keyword evidence="5" id="KW-1185">Reference proteome</keyword>
<dbReference type="EMBL" id="BAABME010021238">
    <property type="protein sequence ID" value="GAA0162789.1"/>
    <property type="molecule type" value="Genomic_DNA"/>
</dbReference>
<evidence type="ECO:0000256" key="2">
    <source>
        <dbReference type="SAM" id="MobiDB-lite"/>
    </source>
</evidence>
<evidence type="ECO:0000256" key="1">
    <source>
        <dbReference type="ARBA" id="ARBA00044504"/>
    </source>
</evidence>
<feature type="transmembrane region" description="Helical" evidence="3">
    <location>
        <begin position="200"/>
        <end position="224"/>
    </location>
</feature>
<proteinExistence type="inferred from homology"/>
<dbReference type="PANTHER" id="PTHR11654">
    <property type="entry name" value="OLIGOPEPTIDE TRANSPORTER-RELATED"/>
    <property type="match status" value="1"/>
</dbReference>
<name>A0AAV3QGE0_LITER</name>
<evidence type="ECO:0000256" key="3">
    <source>
        <dbReference type="SAM" id="Phobius"/>
    </source>
</evidence>
<reference evidence="4 5" key="1">
    <citation type="submission" date="2024-01" db="EMBL/GenBank/DDBJ databases">
        <title>The complete chloroplast genome sequence of Lithospermum erythrorhizon: insights into the phylogenetic relationship among Boraginaceae species and the maternal lineages of purple gromwells.</title>
        <authorList>
            <person name="Okada T."/>
            <person name="Watanabe K."/>
        </authorList>
    </citation>
    <scope>NUCLEOTIDE SEQUENCE [LARGE SCALE GENOMIC DNA]</scope>
</reference>
<protein>
    <submittedName>
        <fullName evidence="4">Uncharacterized protein</fullName>
    </submittedName>
</protein>
<dbReference type="InterPro" id="IPR036259">
    <property type="entry name" value="MFS_trans_sf"/>
</dbReference>
<evidence type="ECO:0000313" key="5">
    <source>
        <dbReference type="Proteomes" id="UP001454036"/>
    </source>
</evidence>
<keyword evidence="3" id="KW-0812">Transmembrane</keyword>
<comment type="similarity">
    <text evidence="1">Belongs to the major facilitator superfamily. Phosphate:H(+) symporter (TC 2.A.1.9) family.</text>
</comment>
<feature type="transmembrane region" description="Helical" evidence="3">
    <location>
        <begin position="127"/>
        <end position="145"/>
    </location>
</feature>
<feature type="transmembrane region" description="Helical" evidence="3">
    <location>
        <begin position="168"/>
        <end position="188"/>
    </location>
</feature>
<dbReference type="Gene3D" id="1.20.1250.20">
    <property type="entry name" value="MFS general substrate transporter like domains"/>
    <property type="match status" value="1"/>
</dbReference>
<dbReference type="AlphaFoldDB" id="A0AAV3QGE0"/>
<feature type="region of interest" description="Disordered" evidence="2">
    <location>
        <begin position="234"/>
        <end position="286"/>
    </location>
</feature>
<keyword evidence="3" id="KW-1133">Transmembrane helix</keyword>
<dbReference type="Proteomes" id="UP001454036">
    <property type="component" value="Unassembled WGS sequence"/>
</dbReference>